<reference evidence="1 2" key="1">
    <citation type="submission" date="2016-10" db="EMBL/GenBank/DDBJ databases">
        <authorList>
            <person name="de Groot N.N."/>
        </authorList>
    </citation>
    <scope>NUCLEOTIDE SEQUENCE [LARGE SCALE GENOMIC DNA]</scope>
    <source>
        <strain evidence="1 2">OK461</strain>
    </source>
</reference>
<protein>
    <submittedName>
        <fullName evidence="1">Uncharacterized protein</fullName>
    </submittedName>
</protein>
<accession>A0A1I2WIP5</accession>
<dbReference type="AlphaFoldDB" id="A0A1I2WIP5"/>
<sequence>MQALRIASDTTVTGLTLPDLDARRAIREHLGSTGAADQAVYHRRALLHIHGSGQSIGLQKNLAAWALASAWRGMTLYPLHGPVVITGRTQDGGVAPLDDDLVQHARAVAQTVRETLIEWQARRPATNEAAIAELLAYAFRDVTTDR</sequence>
<dbReference type="Proteomes" id="UP000181942">
    <property type="component" value="Unassembled WGS sequence"/>
</dbReference>
<gene>
    <name evidence="1" type="ORF">SAMN02787118_13741</name>
</gene>
<name>A0A1I2WIP5_9ACTN</name>
<evidence type="ECO:0000313" key="1">
    <source>
        <dbReference type="EMBL" id="SFH00599.1"/>
    </source>
</evidence>
<proteinExistence type="predicted"/>
<dbReference type="EMBL" id="FONR01000037">
    <property type="protein sequence ID" value="SFH00599.1"/>
    <property type="molecule type" value="Genomic_DNA"/>
</dbReference>
<organism evidence="1 2">
    <name type="scientific">Streptomyces mirabilis</name>
    <dbReference type="NCBI Taxonomy" id="68239"/>
    <lineage>
        <taxon>Bacteria</taxon>
        <taxon>Bacillati</taxon>
        <taxon>Actinomycetota</taxon>
        <taxon>Actinomycetes</taxon>
        <taxon>Kitasatosporales</taxon>
        <taxon>Streptomycetaceae</taxon>
        <taxon>Streptomyces</taxon>
    </lineage>
</organism>
<dbReference type="OrthoDB" id="4248214at2"/>
<dbReference type="RefSeq" id="WP_075033323.1">
    <property type="nucleotide sequence ID" value="NZ_FONR01000037.1"/>
</dbReference>
<evidence type="ECO:0000313" key="2">
    <source>
        <dbReference type="Proteomes" id="UP000181942"/>
    </source>
</evidence>